<feature type="region of interest" description="Disordered" evidence="1">
    <location>
        <begin position="21"/>
        <end position="43"/>
    </location>
</feature>
<evidence type="ECO:0000313" key="3">
    <source>
        <dbReference type="EMBL" id="KAK7877608.1"/>
    </source>
</evidence>
<feature type="compositionally biased region" description="Basic residues" evidence="1">
    <location>
        <begin position="23"/>
        <end position="34"/>
    </location>
</feature>
<keyword evidence="2" id="KW-0812">Transmembrane</keyword>
<accession>A0AAW0MM78</accession>
<keyword evidence="4" id="KW-1185">Reference proteome</keyword>
<proteinExistence type="predicted"/>
<protein>
    <submittedName>
        <fullName evidence="3">Uncharacterized protein</fullName>
    </submittedName>
</protein>
<name>A0AAW0MM78_9GOBI</name>
<feature type="non-terminal residue" evidence="3">
    <location>
        <position position="1"/>
    </location>
</feature>
<dbReference type="GO" id="GO:0016020">
    <property type="term" value="C:membrane"/>
    <property type="evidence" value="ECO:0007669"/>
    <property type="project" value="InterPro"/>
</dbReference>
<sequence length="202" mass="23044">VHPLYPHRGPVLGLLLDQERRHSGPHRSRHHHGPHHDDPEHRGAHLSAARLLRHGHGPVRHRVFPVRVRRRHGVRHAQLLLLQRAQAGCVRGGAGRVRGGAGCVRGRRVTNYSILDARSPLPVVALSNSLYWQDLDDSCLYDCLDGKDCSGFFCCFDEIKDGGWRRGRVHIDLLDLDSYSRVFFPTSFLLFNIVYWVGYLYL</sequence>
<keyword evidence="2" id="KW-0472">Membrane</keyword>
<evidence type="ECO:0000256" key="1">
    <source>
        <dbReference type="SAM" id="MobiDB-lite"/>
    </source>
</evidence>
<dbReference type="SUPFAM" id="SSF90112">
    <property type="entry name" value="Neurotransmitter-gated ion-channel transmembrane pore"/>
    <property type="match status" value="1"/>
</dbReference>
<feature type="transmembrane region" description="Helical" evidence="2">
    <location>
        <begin position="182"/>
        <end position="201"/>
    </location>
</feature>
<dbReference type="InterPro" id="IPR036719">
    <property type="entry name" value="Neuro-gated_channel_TM_sf"/>
</dbReference>
<gene>
    <name evidence="3" type="ORF">WMY93_031693</name>
</gene>
<evidence type="ECO:0000256" key="2">
    <source>
        <dbReference type="SAM" id="Phobius"/>
    </source>
</evidence>
<organism evidence="3 4">
    <name type="scientific">Mugilogobius chulae</name>
    <name type="common">yellowstripe goby</name>
    <dbReference type="NCBI Taxonomy" id="88201"/>
    <lineage>
        <taxon>Eukaryota</taxon>
        <taxon>Metazoa</taxon>
        <taxon>Chordata</taxon>
        <taxon>Craniata</taxon>
        <taxon>Vertebrata</taxon>
        <taxon>Euteleostomi</taxon>
        <taxon>Actinopterygii</taxon>
        <taxon>Neopterygii</taxon>
        <taxon>Teleostei</taxon>
        <taxon>Neoteleostei</taxon>
        <taxon>Acanthomorphata</taxon>
        <taxon>Gobiaria</taxon>
        <taxon>Gobiiformes</taxon>
        <taxon>Gobioidei</taxon>
        <taxon>Gobiidae</taxon>
        <taxon>Gobionellinae</taxon>
        <taxon>Mugilogobius</taxon>
    </lineage>
</organism>
<keyword evidence="2" id="KW-1133">Transmembrane helix</keyword>
<comment type="caution">
    <text evidence="3">The sequence shown here is derived from an EMBL/GenBank/DDBJ whole genome shotgun (WGS) entry which is preliminary data.</text>
</comment>
<dbReference type="GO" id="GO:0006811">
    <property type="term" value="P:monoatomic ion transport"/>
    <property type="evidence" value="ECO:0007669"/>
    <property type="project" value="InterPro"/>
</dbReference>
<dbReference type="Proteomes" id="UP001460270">
    <property type="component" value="Unassembled WGS sequence"/>
</dbReference>
<evidence type="ECO:0000313" key="4">
    <source>
        <dbReference type="Proteomes" id="UP001460270"/>
    </source>
</evidence>
<dbReference type="AlphaFoldDB" id="A0AAW0MM78"/>
<reference evidence="4" key="1">
    <citation type="submission" date="2024-04" db="EMBL/GenBank/DDBJ databases">
        <title>Salinicola lusitanus LLJ914,a marine bacterium isolated from the Okinawa Trough.</title>
        <authorList>
            <person name="Li J."/>
        </authorList>
    </citation>
    <scope>NUCLEOTIDE SEQUENCE [LARGE SCALE GENOMIC DNA]</scope>
</reference>
<dbReference type="EMBL" id="JBBPFD010000681">
    <property type="protein sequence ID" value="KAK7877608.1"/>
    <property type="molecule type" value="Genomic_DNA"/>
</dbReference>